<dbReference type="PANTHER" id="PTHR41771">
    <property type="entry name" value="MEMBRANE PROTEIN-RELATED"/>
    <property type="match status" value="1"/>
</dbReference>
<dbReference type="PANTHER" id="PTHR41771:SF1">
    <property type="entry name" value="MEMBRANE PROTEIN"/>
    <property type="match status" value="1"/>
</dbReference>
<dbReference type="EMBL" id="QWLB01000023">
    <property type="protein sequence ID" value="RIH92236.1"/>
    <property type="molecule type" value="Genomic_DNA"/>
</dbReference>
<keyword evidence="2" id="KW-0732">Signal</keyword>
<evidence type="ECO:0000313" key="3">
    <source>
        <dbReference type="EMBL" id="RIH92236.1"/>
    </source>
</evidence>
<evidence type="ECO:0000256" key="2">
    <source>
        <dbReference type="SAM" id="SignalP"/>
    </source>
</evidence>
<dbReference type="InterPro" id="IPR012507">
    <property type="entry name" value="YibE_F"/>
</dbReference>
<evidence type="ECO:0000313" key="4">
    <source>
        <dbReference type="Proteomes" id="UP000266178"/>
    </source>
</evidence>
<sequence>MPWLLALCVWFTLAWAQPQGASSDPSAGNAAQAQGQYRIGKIVSLGEKTATVQVAGANLEAQLPTADPTAQGAPTKISLPKFHAGQTVVVYESGGTAYLTEPYRLNDLWGLLALFVVVVGLLGRGKGLRGLLGTLASMAVLALFIVPEIAKGNNPLLITFVGAFGILVLSIYFVHGINRKTSAALLGTTVAALVALVLAVLAAERMQFTGLSSEEAFLAQFALGNLDLVSLYLASVVVGALGALNDVTVTQASVVQALVQANPRYGVRELYNRGMSVGFDHIGSLVNTLILAYAAGALPLLLLVHLSDVPLLVLLNQEAFAGELVSMLLGSLALVLAVPLTTLIAAWLLRGKRLDYLERRWPQR</sequence>
<keyword evidence="1" id="KW-0812">Transmembrane</keyword>
<feature type="signal peptide" evidence="2">
    <location>
        <begin position="1"/>
        <end position="16"/>
    </location>
</feature>
<feature type="transmembrane region" description="Helical" evidence="1">
    <location>
        <begin position="282"/>
        <end position="304"/>
    </location>
</feature>
<feature type="chain" id="PRO_5030071867" evidence="2">
    <location>
        <begin position="17"/>
        <end position="364"/>
    </location>
</feature>
<keyword evidence="1" id="KW-1133">Transmembrane helix</keyword>
<name>A0A399F984_9DEIN</name>
<reference evidence="3 4" key="1">
    <citation type="submission" date="2018-08" db="EMBL/GenBank/DDBJ databases">
        <title>Meiothermus granaticius genome AF-68 sequencing project.</title>
        <authorList>
            <person name="Da Costa M.S."/>
            <person name="Albuquerque L."/>
            <person name="Raposo P."/>
            <person name="Froufe H.J.C."/>
            <person name="Barroso C.S."/>
            <person name="Egas C."/>
        </authorList>
    </citation>
    <scope>NUCLEOTIDE SEQUENCE [LARGE SCALE GENOMIC DNA]</scope>
    <source>
        <strain evidence="3 4">AF-68</strain>
    </source>
</reference>
<proteinExistence type="predicted"/>
<feature type="transmembrane region" description="Helical" evidence="1">
    <location>
        <begin position="183"/>
        <end position="203"/>
    </location>
</feature>
<comment type="caution">
    <text evidence="3">The sequence shown here is derived from an EMBL/GenBank/DDBJ whole genome shotgun (WGS) entry which is preliminary data.</text>
</comment>
<feature type="transmembrane region" description="Helical" evidence="1">
    <location>
        <begin position="156"/>
        <end position="174"/>
    </location>
</feature>
<feature type="transmembrane region" description="Helical" evidence="1">
    <location>
        <begin position="131"/>
        <end position="150"/>
    </location>
</feature>
<keyword evidence="4" id="KW-1185">Reference proteome</keyword>
<feature type="transmembrane region" description="Helical" evidence="1">
    <location>
        <begin position="108"/>
        <end position="124"/>
    </location>
</feature>
<keyword evidence="1" id="KW-0472">Membrane</keyword>
<dbReference type="OrthoDB" id="5753718at2"/>
<feature type="transmembrane region" description="Helical" evidence="1">
    <location>
        <begin position="223"/>
        <end position="244"/>
    </location>
</feature>
<protein>
    <submittedName>
        <fullName evidence="3">YibE/F-like protein</fullName>
    </submittedName>
</protein>
<dbReference type="AlphaFoldDB" id="A0A399F984"/>
<gene>
    <name evidence="3" type="ORF">Mgrana_01905</name>
</gene>
<dbReference type="RefSeq" id="WP_119357374.1">
    <property type="nucleotide sequence ID" value="NZ_BJXM01000001.1"/>
</dbReference>
<dbReference type="Pfam" id="PF07907">
    <property type="entry name" value="YibE_F"/>
    <property type="match status" value="1"/>
</dbReference>
<dbReference type="Proteomes" id="UP000266178">
    <property type="component" value="Unassembled WGS sequence"/>
</dbReference>
<evidence type="ECO:0000256" key="1">
    <source>
        <dbReference type="SAM" id="Phobius"/>
    </source>
</evidence>
<accession>A0A399F984</accession>
<feature type="transmembrane region" description="Helical" evidence="1">
    <location>
        <begin position="324"/>
        <end position="349"/>
    </location>
</feature>
<organism evidence="3 4">
    <name type="scientific">Meiothermus granaticius NBRC 107808</name>
    <dbReference type="NCBI Taxonomy" id="1227551"/>
    <lineage>
        <taxon>Bacteria</taxon>
        <taxon>Thermotogati</taxon>
        <taxon>Deinococcota</taxon>
        <taxon>Deinococci</taxon>
        <taxon>Thermales</taxon>
        <taxon>Thermaceae</taxon>
        <taxon>Meiothermus</taxon>
    </lineage>
</organism>